<name>A0ABS6WFC1_9BIFI</name>
<protein>
    <submittedName>
        <fullName evidence="1">Uncharacterized protein</fullName>
    </submittedName>
</protein>
<dbReference type="Proteomes" id="UP000700815">
    <property type="component" value="Unassembled WGS sequence"/>
</dbReference>
<reference evidence="1 2" key="1">
    <citation type="submission" date="2021-05" db="EMBL/GenBank/DDBJ databases">
        <title>Phylogenetic classification of ten novel species belonging to the genus Bifidobacterium comprising B. colchicus sp. nov., B. abeli sp. nov., B. bicoloris sp. nov., B. guerezis sp. nov., B. rosaliae sp. nov., B. santillanensis sp. nov., B. argentati sp. nov., B. amazzoni sp. nov., B. pluviali sp. nov., and B. pinnaculum sp. nov.</title>
        <authorList>
            <person name="Lugli G.A."/>
            <person name="Ruiz Garcia L."/>
            <person name="Margolles A."/>
            <person name="Ventura M."/>
        </authorList>
    </citation>
    <scope>NUCLEOTIDE SEQUENCE [LARGE SCALE GENOMIC DNA]</scope>
    <source>
        <strain evidence="1 2">82T10</strain>
    </source>
</reference>
<organism evidence="1 2">
    <name type="scientific">Bifidobacterium miconis</name>
    <dbReference type="NCBI Taxonomy" id="2834435"/>
    <lineage>
        <taxon>Bacteria</taxon>
        <taxon>Bacillati</taxon>
        <taxon>Actinomycetota</taxon>
        <taxon>Actinomycetes</taxon>
        <taxon>Bifidobacteriales</taxon>
        <taxon>Bifidobacteriaceae</taxon>
        <taxon>Bifidobacterium</taxon>
    </lineage>
</organism>
<sequence>MDDDFLVEFRERLVDFLLGGLCPVDAGVHVPGHDAVGGFAVGQGCGELEEFDEGGWVGPAGEFGAEWGVGVFGGLGDEVVGFLPGDLGADLVDADSVFFA</sequence>
<dbReference type="EMBL" id="JAHBBH010000015">
    <property type="protein sequence ID" value="MBW3092642.1"/>
    <property type="molecule type" value="Genomic_DNA"/>
</dbReference>
<proteinExistence type="predicted"/>
<gene>
    <name evidence="1" type="ORF">KIH79_06715</name>
</gene>
<evidence type="ECO:0000313" key="1">
    <source>
        <dbReference type="EMBL" id="MBW3092642.1"/>
    </source>
</evidence>
<keyword evidence="2" id="KW-1185">Reference proteome</keyword>
<evidence type="ECO:0000313" key="2">
    <source>
        <dbReference type="Proteomes" id="UP000700815"/>
    </source>
</evidence>
<accession>A0ABS6WFC1</accession>
<dbReference type="RefSeq" id="WP_219058711.1">
    <property type="nucleotide sequence ID" value="NZ_JAHBBH010000015.1"/>
</dbReference>
<comment type="caution">
    <text evidence="1">The sequence shown here is derived from an EMBL/GenBank/DDBJ whole genome shotgun (WGS) entry which is preliminary data.</text>
</comment>